<dbReference type="InterPro" id="IPR051159">
    <property type="entry name" value="Hexapeptide_acetyltransf"/>
</dbReference>
<protein>
    <submittedName>
        <fullName evidence="1">Carbonic anhydrase</fullName>
    </submittedName>
</protein>
<dbReference type="AlphaFoldDB" id="A0A2G9CFC3"/>
<dbReference type="Pfam" id="PF00132">
    <property type="entry name" value="Hexapep"/>
    <property type="match status" value="1"/>
</dbReference>
<evidence type="ECO:0000313" key="2">
    <source>
        <dbReference type="Proteomes" id="UP000231501"/>
    </source>
</evidence>
<dbReference type="InterPro" id="IPR001451">
    <property type="entry name" value="Hexapep"/>
</dbReference>
<name>A0A2G9CFC3_9BURK</name>
<organism evidence="1 2">
    <name type="scientific">Roseateles chitinivorans</name>
    <dbReference type="NCBI Taxonomy" id="2917965"/>
    <lineage>
        <taxon>Bacteria</taxon>
        <taxon>Pseudomonadati</taxon>
        <taxon>Pseudomonadota</taxon>
        <taxon>Betaproteobacteria</taxon>
        <taxon>Burkholderiales</taxon>
        <taxon>Sphaerotilaceae</taxon>
        <taxon>Roseateles</taxon>
    </lineage>
</organism>
<dbReference type="OrthoDB" id="9815592at2"/>
<dbReference type="Gene3D" id="2.160.10.10">
    <property type="entry name" value="Hexapeptide repeat proteins"/>
    <property type="match status" value="1"/>
</dbReference>
<dbReference type="PANTHER" id="PTHR23416">
    <property type="entry name" value="SIALIC ACID SYNTHASE-RELATED"/>
    <property type="match status" value="1"/>
</dbReference>
<dbReference type="Proteomes" id="UP000231501">
    <property type="component" value="Unassembled WGS sequence"/>
</dbReference>
<accession>A0A2G9CFC3</accession>
<evidence type="ECO:0000313" key="1">
    <source>
        <dbReference type="EMBL" id="PIM55140.1"/>
    </source>
</evidence>
<dbReference type="EMBL" id="PEOG01000005">
    <property type="protein sequence ID" value="PIM55140.1"/>
    <property type="molecule type" value="Genomic_DNA"/>
</dbReference>
<reference evidence="1 2" key="1">
    <citation type="submission" date="2017-11" db="EMBL/GenBank/DDBJ databases">
        <title>Draft genome sequence of Mitsuaria sp. HWN-4.</title>
        <authorList>
            <person name="Gundlapally S.R."/>
        </authorList>
    </citation>
    <scope>NUCLEOTIDE SEQUENCE [LARGE SCALE GENOMIC DNA]</scope>
    <source>
        <strain evidence="1 2">HWN-4</strain>
    </source>
</reference>
<dbReference type="InterPro" id="IPR011004">
    <property type="entry name" value="Trimer_LpxA-like_sf"/>
</dbReference>
<dbReference type="RefSeq" id="WP_099859613.1">
    <property type="nucleotide sequence ID" value="NZ_PEOG01000005.1"/>
</dbReference>
<keyword evidence="2" id="KW-1185">Reference proteome</keyword>
<dbReference type="SUPFAM" id="SSF51161">
    <property type="entry name" value="Trimeric LpxA-like enzymes"/>
    <property type="match status" value="1"/>
</dbReference>
<proteinExistence type="predicted"/>
<sequence>MLLGYTLDAVRARMRARVAAWLGLRVGTRAQIHPGARVRCGRGSALGAGSILYRDVQLLASGTGSFQIGVRSHIAPGGYLLIGQQRLTIGDDVAIGPGLMLFCESNAVTATGLFREHYQRADIRIGSNVFLGARVTVLPGSVIEDGAVVAAHAVVRGHLPGGWVYGGVPARPLHRVDGARPPSSSS</sequence>
<gene>
    <name evidence="1" type="ORF">CS062_00995</name>
</gene>
<comment type="caution">
    <text evidence="1">The sequence shown here is derived from an EMBL/GenBank/DDBJ whole genome shotgun (WGS) entry which is preliminary data.</text>
</comment>